<comment type="caution">
    <text evidence="2">The sequence shown here is derived from an EMBL/GenBank/DDBJ whole genome shotgun (WGS) entry which is preliminary data.</text>
</comment>
<sequence length="99" mass="10726">MHCMSAYANKKVCTDGKCTYTESIPVRLVMAFEYVTTYYGVDINGTLGVKTSYCISDDRAGDCPDWVDLAFAETSSSTNSLDGESATTTTADMSYSPRA</sequence>
<evidence type="ECO:0000256" key="1">
    <source>
        <dbReference type="SAM" id="MobiDB-lite"/>
    </source>
</evidence>
<evidence type="ECO:0000313" key="3">
    <source>
        <dbReference type="Proteomes" id="UP000076717"/>
    </source>
</evidence>
<evidence type="ECO:0000313" key="2">
    <source>
        <dbReference type="EMBL" id="KZX21218.1"/>
    </source>
</evidence>
<dbReference type="EMBL" id="LIIN01000048">
    <property type="protein sequence ID" value="KZX21218.1"/>
    <property type="molecule type" value="Genomic_DNA"/>
</dbReference>
<dbReference type="Proteomes" id="UP000076717">
    <property type="component" value="Unassembled WGS sequence"/>
</dbReference>
<dbReference type="AlphaFoldDB" id="A0A162GQK4"/>
<protein>
    <submittedName>
        <fullName evidence="2">Uncharacterized protein</fullName>
    </submittedName>
</protein>
<name>A0A162GQK4_9MICO</name>
<keyword evidence="3" id="KW-1185">Reference proteome</keyword>
<gene>
    <name evidence="2" type="ORF">ACH61_01633</name>
</gene>
<feature type="compositionally biased region" description="Polar residues" evidence="1">
    <location>
        <begin position="75"/>
        <end position="93"/>
    </location>
</feature>
<organism evidence="2 3">
    <name type="scientific">Rathayibacter tanaceti</name>
    <dbReference type="NCBI Taxonomy" id="1671680"/>
    <lineage>
        <taxon>Bacteria</taxon>
        <taxon>Bacillati</taxon>
        <taxon>Actinomycetota</taxon>
        <taxon>Actinomycetes</taxon>
        <taxon>Micrococcales</taxon>
        <taxon>Microbacteriaceae</taxon>
        <taxon>Rathayibacter</taxon>
    </lineage>
</organism>
<feature type="region of interest" description="Disordered" evidence="1">
    <location>
        <begin position="75"/>
        <end position="99"/>
    </location>
</feature>
<reference evidence="2 3" key="1">
    <citation type="submission" date="2015-08" db="EMBL/GenBank/DDBJ databases">
        <title>Draft Genome Sequence of Rathayibacter sp. Strain VKM Ac-2596 Isolated from Leaf Gall Induced by Plant-Parasitic Nematodes.</title>
        <authorList>
            <person name="Vasilenko O.V."/>
            <person name="Starodumova I.P."/>
            <person name="Tarlachkov S.V."/>
            <person name="Dorofeeva L.V."/>
            <person name="Evtushenko L.I."/>
        </authorList>
    </citation>
    <scope>NUCLEOTIDE SEQUENCE [LARGE SCALE GENOMIC DNA]</scope>
    <source>
        <strain evidence="2 3">VKM Ac-2596</strain>
    </source>
</reference>
<accession>A0A162GQK4</accession>
<proteinExistence type="predicted"/>